<dbReference type="GeneID" id="77927988"/>
<accession>A0A6G8R1Q5</accession>
<dbReference type="EMBL" id="MT024865">
    <property type="protein sequence ID" value="QIN94116.1"/>
    <property type="molecule type" value="Genomic_DNA"/>
</dbReference>
<keyword evidence="1" id="KW-0812">Transmembrane</keyword>
<dbReference type="RefSeq" id="YP_010652207.1">
    <property type="nucleotide sequence ID" value="NC_070785.1"/>
</dbReference>
<dbReference type="Proteomes" id="UP000501266">
    <property type="component" value="Segment"/>
</dbReference>
<keyword evidence="1" id="KW-0472">Membrane</keyword>
<dbReference type="KEGG" id="vg:77927988"/>
<reference evidence="2 3" key="1">
    <citation type="submission" date="2020-02" db="EMBL/GenBank/DDBJ databases">
        <authorList>
            <person name="Bullock J.N."/>
            <person name="Barnes M.L."/>
            <person name="Kankolongo K.M."/>
            <person name="Dejene B.A."/>
            <person name="Lindsay P.E."/>
            <person name="Bhuiyan S."/>
            <person name="Nayek S."/>
            <person name="Hughes L.E."/>
            <person name="Garlena R.A."/>
            <person name="Russell D.A."/>
            <person name="Pope W.H."/>
            <person name="Jacobs-Sera D."/>
            <person name="Hatfull G.F."/>
        </authorList>
    </citation>
    <scope>NUCLEOTIDE SEQUENCE [LARGE SCALE GENOMIC DNA]</scope>
</reference>
<protein>
    <submittedName>
        <fullName evidence="2">Uncharacterized protein</fullName>
    </submittedName>
</protein>
<evidence type="ECO:0000313" key="3">
    <source>
        <dbReference type="Proteomes" id="UP000501266"/>
    </source>
</evidence>
<evidence type="ECO:0000256" key="1">
    <source>
        <dbReference type="SAM" id="Phobius"/>
    </source>
</evidence>
<keyword evidence="1" id="KW-1133">Transmembrane helix</keyword>
<proteinExistence type="predicted"/>
<keyword evidence="3" id="KW-1185">Reference proteome</keyword>
<feature type="transmembrane region" description="Helical" evidence="1">
    <location>
        <begin position="21"/>
        <end position="39"/>
    </location>
</feature>
<gene>
    <name evidence="2" type="primary">152</name>
    <name evidence="2" type="ORF">SEA_WAKANDA_152</name>
</gene>
<organism evidence="2 3">
    <name type="scientific">Streptomyces phage Wakanda</name>
    <dbReference type="NCBI Taxonomy" id="2713267"/>
    <lineage>
        <taxon>Viruses</taxon>
        <taxon>Duplodnaviria</taxon>
        <taxon>Heunggongvirae</taxon>
        <taxon>Uroviricota</taxon>
        <taxon>Caudoviricetes</taxon>
        <taxon>Stanwilliamsviridae</taxon>
        <taxon>Loccivirinae</taxon>
        <taxon>Wakandavirus</taxon>
        <taxon>Wakandavirus wakanda</taxon>
    </lineage>
</organism>
<name>A0A6G8R1Q5_9CAUD</name>
<evidence type="ECO:0000313" key="2">
    <source>
        <dbReference type="EMBL" id="QIN94116.1"/>
    </source>
</evidence>
<sequence>MTARQVTQKSALIEARWVIKILLGIIGGLLALAFMIGWVSESNETDRMTACVNKSDREWVNGECVFPKPLPSSS</sequence>